<protein>
    <recommendedName>
        <fullName evidence="7">Major facilitator superfamily (MFS) profile domain-containing protein</fullName>
    </recommendedName>
</protein>
<feature type="transmembrane region" description="Helical" evidence="6">
    <location>
        <begin position="444"/>
        <end position="464"/>
    </location>
</feature>
<feature type="transmembrane region" description="Helical" evidence="6">
    <location>
        <begin position="350"/>
        <end position="368"/>
    </location>
</feature>
<evidence type="ECO:0000256" key="2">
    <source>
        <dbReference type="ARBA" id="ARBA00022692"/>
    </source>
</evidence>
<accession>A0A8S0YQM7</accession>
<comment type="subcellular location">
    <subcellularLocation>
        <location evidence="1">Membrane</location>
        <topology evidence="1">Multi-pass membrane protein</topology>
    </subcellularLocation>
</comment>
<keyword evidence="2 6" id="KW-0812">Transmembrane</keyword>
<proteinExistence type="predicted"/>
<evidence type="ECO:0000259" key="7">
    <source>
        <dbReference type="PROSITE" id="PS50850"/>
    </source>
</evidence>
<dbReference type="SUPFAM" id="SSF103473">
    <property type="entry name" value="MFS general substrate transporter"/>
    <property type="match status" value="1"/>
</dbReference>
<name>A0A8S0YQM7_ARCPL</name>
<evidence type="ECO:0000256" key="3">
    <source>
        <dbReference type="ARBA" id="ARBA00022989"/>
    </source>
</evidence>
<dbReference type="Pfam" id="PF07690">
    <property type="entry name" value="MFS_1"/>
    <property type="match status" value="2"/>
</dbReference>
<dbReference type="InterPro" id="IPR005829">
    <property type="entry name" value="Sugar_transporter_CS"/>
</dbReference>
<dbReference type="Proteomes" id="UP000494256">
    <property type="component" value="Unassembled WGS sequence"/>
</dbReference>
<dbReference type="InterPro" id="IPR011701">
    <property type="entry name" value="MFS"/>
</dbReference>
<evidence type="ECO:0000256" key="4">
    <source>
        <dbReference type="ARBA" id="ARBA00023136"/>
    </source>
</evidence>
<gene>
    <name evidence="8" type="ORF">APLA_LOCUS988</name>
</gene>
<feature type="region of interest" description="Disordered" evidence="5">
    <location>
        <begin position="58"/>
        <end position="89"/>
    </location>
</feature>
<dbReference type="InterPro" id="IPR036259">
    <property type="entry name" value="MFS_trans_sf"/>
</dbReference>
<reference evidence="8 9" key="1">
    <citation type="submission" date="2020-04" db="EMBL/GenBank/DDBJ databases">
        <authorList>
            <person name="Wallbank WR R."/>
            <person name="Pardo Diaz C."/>
            <person name="Kozak K."/>
            <person name="Martin S."/>
            <person name="Jiggins C."/>
            <person name="Moest M."/>
            <person name="Warren A I."/>
            <person name="Byers J.R.P. K."/>
            <person name="Montejo-Kovacevich G."/>
            <person name="Yen C E."/>
        </authorList>
    </citation>
    <scope>NUCLEOTIDE SEQUENCE [LARGE SCALE GENOMIC DNA]</scope>
</reference>
<dbReference type="PROSITE" id="PS50850">
    <property type="entry name" value="MFS"/>
    <property type="match status" value="1"/>
</dbReference>
<feature type="transmembrane region" description="Helical" evidence="6">
    <location>
        <begin position="531"/>
        <end position="550"/>
    </location>
</feature>
<dbReference type="Gene3D" id="1.20.1250.20">
    <property type="entry name" value="MFS general substrate transporter like domains"/>
    <property type="match status" value="1"/>
</dbReference>
<evidence type="ECO:0000256" key="1">
    <source>
        <dbReference type="ARBA" id="ARBA00004141"/>
    </source>
</evidence>
<feature type="transmembrane region" description="Helical" evidence="6">
    <location>
        <begin position="263"/>
        <end position="281"/>
    </location>
</feature>
<feature type="transmembrane region" description="Helical" evidence="6">
    <location>
        <begin position="232"/>
        <end position="251"/>
    </location>
</feature>
<feature type="transmembrane region" description="Helical" evidence="6">
    <location>
        <begin position="287"/>
        <end position="309"/>
    </location>
</feature>
<feature type="compositionally biased region" description="Polar residues" evidence="5">
    <location>
        <begin position="71"/>
        <end position="84"/>
    </location>
</feature>
<feature type="domain" description="Major facilitator superfamily (MFS) profile" evidence="7">
    <location>
        <begin position="184"/>
        <end position="584"/>
    </location>
</feature>
<dbReference type="InterPro" id="IPR020846">
    <property type="entry name" value="MFS_dom"/>
</dbReference>
<sequence>MCTELSVSDSDSYFDECTLVCAPAFRKLVSVLRDRSTAALKSAFRRYRGGRRWHVMSSTGFAPPSNRPEENSTMNGRTSESEPSGLNAGLRKGSVFNKPLDLDDLLINELGQFGRYQITNLLLLSVPLIMSAFMSEYIFSAATIPHRCRIAECGEVGQDNLFEPAWVLDAIPAADTNTGFASCSRFQSTGNGTLNSCPANLFTTTTTDCNGEFVYSRDNSVVYDFNLGCQEWIRTLAGTLSSVGTLLVLPITGYVSDRFGRKAALIISVFNLALMGLIRAFSVNYPMYLALQLLQTTLGAGTFSSSYIFATEFVGPRFRVLTGATCSSMFAVGQAILGGVAWLIQPWRYMIMALHIPCFLILGYYWLVDESVRWQLSKGKYAEAKATLEIVARVNKKQISEKSFHALMNPPQQPDISETGVDEPTLIQGIWSSRVLLRRVCTTPIWWITTTFVYYGFFTAVLILDRVGRKPTMCTGFLFSAACNFAFAFIPQDLATVRLVIYLLGKFGISMVFTSLYLFTSELYPTKYRHSLLAFSSMVGRIGSITAPLTPALMEYYAGIPSLMFGGMGILSGILVLTQPETLGTKMPDTLAEAEAIGSPESMRQPA</sequence>
<keyword evidence="4 6" id="KW-0472">Membrane</keyword>
<dbReference type="EMBL" id="CADEBD010000050">
    <property type="protein sequence ID" value="CAB3221787.1"/>
    <property type="molecule type" value="Genomic_DNA"/>
</dbReference>
<feature type="transmembrane region" description="Helical" evidence="6">
    <location>
        <begin position="556"/>
        <end position="577"/>
    </location>
</feature>
<feature type="transmembrane region" description="Helical" evidence="6">
    <location>
        <begin position="321"/>
        <end position="344"/>
    </location>
</feature>
<organism evidence="8 9">
    <name type="scientific">Arctia plantaginis</name>
    <name type="common">Wood tiger moth</name>
    <name type="synonym">Phalaena plantaginis</name>
    <dbReference type="NCBI Taxonomy" id="874455"/>
    <lineage>
        <taxon>Eukaryota</taxon>
        <taxon>Metazoa</taxon>
        <taxon>Ecdysozoa</taxon>
        <taxon>Arthropoda</taxon>
        <taxon>Hexapoda</taxon>
        <taxon>Insecta</taxon>
        <taxon>Pterygota</taxon>
        <taxon>Neoptera</taxon>
        <taxon>Endopterygota</taxon>
        <taxon>Lepidoptera</taxon>
        <taxon>Glossata</taxon>
        <taxon>Ditrysia</taxon>
        <taxon>Noctuoidea</taxon>
        <taxon>Erebidae</taxon>
        <taxon>Arctiinae</taxon>
        <taxon>Arctia</taxon>
    </lineage>
</organism>
<dbReference type="OrthoDB" id="10265389at2759"/>
<dbReference type="GO" id="GO:0022857">
    <property type="term" value="F:transmembrane transporter activity"/>
    <property type="evidence" value="ECO:0007669"/>
    <property type="project" value="InterPro"/>
</dbReference>
<dbReference type="PANTHER" id="PTHR24064">
    <property type="entry name" value="SOLUTE CARRIER FAMILY 22 MEMBER"/>
    <property type="match status" value="1"/>
</dbReference>
<dbReference type="GO" id="GO:0016020">
    <property type="term" value="C:membrane"/>
    <property type="evidence" value="ECO:0007669"/>
    <property type="project" value="UniProtKB-SubCell"/>
</dbReference>
<evidence type="ECO:0000313" key="9">
    <source>
        <dbReference type="Proteomes" id="UP000494256"/>
    </source>
</evidence>
<evidence type="ECO:0000256" key="5">
    <source>
        <dbReference type="SAM" id="MobiDB-lite"/>
    </source>
</evidence>
<keyword evidence="3 6" id="KW-1133">Transmembrane helix</keyword>
<dbReference type="PROSITE" id="PS00216">
    <property type="entry name" value="SUGAR_TRANSPORT_1"/>
    <property type="match status" value="2"/>
</dbReference>
<evidence type="ECO:0000256" key="6">
    <source>
        <dbReference type="SAM" id="Phobius"/>
    </source>
</evidence>
<comment type="caution">
    <text evidence="8">The sequence shown here is derived from an EMBL/GenBank/DDBJ whole genome shotgun (WGS) entry which is preliminary data.</text>
</comment>
<evidence type="ECO:0000313" key="8">
    <source>
        <dbReference type="EMBL" id="CAB3221787.1"/>
    </source>
</evidence>
<dbReference type="AlphaFoldDB" id="A0A8S0YQM7"/>
<feature type="transmembrane region" description="Helical" evidence="6">
    <location>
        <begin position="499"/>
        <end position="519"/>
    </location>
</feature>